<dbReference type="AlphaFoldDB" id="A0ABD1SLT8"/>
<feature type="region of interest" description="Disordered" evidence="1">
    <location>
        <begin position="1"/>
        <end position="27"/>
    </location>
</feature>
<accession>A0ABD1SLT8</accession>
<name>A0ABD1SLT8_9LAMI</name>
<evidence type="ECO:0000313" key="3">
    <source>
        <dbReference type="Proteomes" id="UP001604277"/>
    </source>
</evidence>
<proteinExistence type="predicted"/>
<keyword evidence="3" id="KW-1185">Reference proteome</keyword>
<gene>
    <name evidence="2" type="ORF">Fot_35542</name>
</gene>
<evidence type="ECO:0000256" key="1">
    <source>
        <dbReference type="SAM" id="MobiDB-lite"/>
    </source>
</evidence>
<dbReference type="Proteomes" id="UP001604277">
    <property type="component" value="Unassembled WGS sequence"/>
</dbReference>
<evidence type="ECO:0000313" key="2">
    <source>
        <dbReference type="EMBL" id="KAL2501694.1"/>
    </source>
</evidence>
<sequence>MEMKAEAMKTLIGQGGEPTNDEDLQSRSLAHPRWAGAMVATADVARPSKKQNCQINRATSAITLLHTKFITSSLPLSVLTTTTMAPLLFSFNHHHAQPSPPCCSCLNNHLSTTSITPFASKRHPE</sequence>
<comment type="caution">
    <text evidence="2">The sequence shown here is derived from an EMBL/GenBank/DDBJ whole genome shotgun (WGS) entry which is preliminary data.</text>
</comment>
<dbReference type="EMBL" id="JBFOLJ010000010">
    <property type="protein sequence ID" value="KAL2501694.1"/>
    <property type="molecule type" value="Genomic_DNA"/>
</dbReference>
<reference evidence="3" key="1">
    <citation type="submission" date="2024-07" db="EMBL/GenBank/DDBJ databases">
        <title>Two chromosome-level genome assemblies of Korean endemic species Abeliophyllum distichum and Forsythia ovata (Oleaceae).</title>
        <authorList>
            <person name="Jang H."/>
        </authorList>
    </citation>
    <scope>NUCLEOTIDE SEQUENCE [LARGE SCALE GENOMIC DNA]</scope>
</reference>
<protein>
    <submittedName>
        <fullName evidence="2">Uncharacterized protein</fullName>
    </submittedName>
</protein>
<organism evidence="2 3">
    <name type="scientific">Forsythia ovata</name>
    <dbReference type="NCBI Taxonomy" id="205694"/>
    <lineage>
        <taxon>Eukaryota</taxon>
        <taxon>Viridiplantae</taxon>
        <taxon>Streptophyta</taxon>
        <taxon>Embryophyta</taxon>
        <taxon>Tracheophyta</taxon>
        <taxon>Spermatophyta</taxon>
        <taxon>Magnoliopsida</taxon>
        <taxon>eudicotyledons</taxon>
        <taxon>Gunneridae</taxon>
        <taxon>Pentapetalae</taxon>
        <taxon>asterids</taxon>
        <taxon>lamiids</taxon>
        <taxon>Lamiales</taxon>
        <taxon>Oleaceae</taxon>
        <taxon>Forsythieae</taxon>
        <taxon>Forsythia</taxon>
    </lineage>
</organism>